<sequence length="128" mass="14495">MQTLLHSEAFKERIISKVKEEIAIDLKKRMDEILGETADLQSSLLREMKGMANVVGESFREIERKIARMGEVIDASAIEDGREKEAKEQKHALNSILELALMTKGQLLAEVYHHEQAIKQLRSTTSCS</sequence>
<reference evidence="1 2" key="1">
    <citation type="submission" date="2019-01" db="EMBL/GenBank/DDBJ databases">
        <title>Nuclear Genome Assembly of the Microalgal Biofuel strain Nannochloropsis salina CCMP1776.</title>
        <authorList>
            <person name="Hovde B."/>
        </authorList>
    </citation>
    <scope>NUCLEOTIDE SEQUENCE [LARGE SCALE GENOMIC DNA]</scope>
    <source>
        <strain evidence="1 2">CCMP1776</strain>
    </source>
</reference>
<evidence type="ECO:0000313" key="2">
    <source>
        <dbReference type="Proteomes" id="UP000355283"/>
    </source>
</evidence>
<accession>A0A4D9CY57</accession>
<dbReference type="AlphaFoldDB" id="A0A4D9CY57"/>
<proteinExistence type="predicted"/>
<organism evidence="1 2">
    <name type="scientific">Nannochloropsis salina CCMP1776</name>
    <dbReference type="NCBI Taxonomy" id="1027361"/>
    <lineage>
        <taxon>Eukaryota</taxon>
        <taxon>Sar</taxon>
        <taxon>Stramenopiles</taxon>
        <taxon>Ochrophyta</taxon>
        <taxon>Eustigmatophyceae</taxon>
        <taxon>Eustigmatales</taxon>
        <taxon>Monodopsidaceae</taxon>
        <taxon>Microchloropsis</taxon>
        <taxon>Microchloropsis salina</taxon>
    </lineage>
</organism>
<protein>
    <submittedName>
        <fullName evidence="1">Uncharacterized protein</fullName>
    </submittedName>
</protein>
<gene>
    <name evidence="1" type="ORF">NSK_004322</name>
</gene>
<dbReference type="Proteomes" id="UP000355283">
    <property type="component" value="Unassembled WGS sequence"/>
</dbReference>
<keyword evidence="2" id="KW-1185">Reference proteome</keyword>
<evidence type="ECO:0000313" key="1">
    <source>
        <dbReference type="EMBL" id="TFJ84331.1"/>
    </source>
</evidence>
<dbReference type="EMBL" id="SDOX01000019">
    <property type="protein sequence ID" value="TFJ84331.1"/>
    <property type="molecule type" value="Genomic_DNA"/>
</dbReference>
<name>A0A4D9CY57_9STRA</name>
<comment type="caution">
    <text evidence="1">The sequence shown here is derived from an EMBL/GenBank/DDBJ whole genome shotgun (WGS) entry which is preliminary data.</text>
</comment>